<evidence type="ECO:0000313" key="3">
    <source>
        <dbReference type="Proteomes" id="UP000077412"/>
    </source>
</evidence>
<evidence type="ECO:0000259" key="1">
    <source>
        <dbReference type="PROSITE" id="PS50965"/>
    </source>
</evidence>
<feature type="domain" description="NERD" evidence="1">
    <location>
        <begin position="41"/>
        <end position="157"/>
    </location>
</feature>
<sequence>MVKMKRNVPIIIRKLNILLKRLPFNQPKRKEVDEYLARQMAGLRGEQSMDYFYRYLPQEKIEFLHNIRILHQEYYFQMDTLIITPNFILILEIKNIAGHIYFDNLYSQVIRLHDGKKESFDDPIQQVERQAFHLSEILKIKKVPFIPIETLVVITNPKTLVESAPGHTDAVNRVIKSADLKKKFDLLTKKHTKVILSKMEIKKVNRLLNKLHTPYNPDVCSLFHIDKNELIKGAFCPDCEDIILHRTKRSWYCTNCDQHFKKAHINALIDYALLISTKITNNEFKDFLNLPTGSISYHLLHSLNLPITGTTKDRTYLLNSLLDE</sequence>
<dbReference type="Pfam" id="PF08378">
    <property type="entry name" value="NERD"/>
    <property type="match status" value="1"/>
</dbReference>
<proteinExistence type="predicted"/>
<gene>
    <name evidence="2" type="ORF">ABE41_016780</name>
</gene>
<dbReference type="AlphaFoldDB" id="A0A1B1Z8D3"/>
<dbReference type="EMBL" id="CP016761">
    <property type="protein sequence ID" value="ANX13666.1"/>
    <property type="molecule type" value="Genomic_DNA"/>
</dbReference>
<dbReference type="PROSITE" id="PS50965">
    <property type="entry name" value="NERD"/>
    <property type="match status" value="1"/>
</dbReference>
<evidence type="ECO:0000313" key="2">
    <source>
        <dbReference type="EMBL" id="ANX13666.1"/>
    </source>
</evidence>
<name>A0A1B1Z8D3_9BACL</name>
<dbReference type="Proteomes" id="UP000077412">
    <property type="component" value="Chromosome"/>
</dbReference>
<organism evidence="2 3">
    <name type="scientific">Fictibacillus arsenicus</name>
    <dbReference type="NCBI Taxonomy" id="255247"/>
    <lineage>
        <taxon>Bacteria</taxon>
        <taxon>Bacillati</taxon>
        <taxon>Bacillota</taxon>
        <taxon>Bacilli</taxon>
        <taxon>Bacillales</taxon>
        <taxon>Fictibacillaceae</taxon>
        <taxon>Fictibacillus</taxon>
    </lineage>
</organism>
<dbReference type="InterPro" id="IPR011528">
    <property type="entry name" value="NERD"/>
</dbReference>
<reference evidence="2 3" key="1">
    <citation type="submission" date="2016-08" db="EMBL/GenBank/DDBJ databases">
        <title>Complete genome sequence of Fictibacillus arsenicus G25-54, a strain with toxicity to nematodes and a potential arsenic-resistance activity.</title>
        <authorList>
            <person name="Zheng Z."/>
        </authorList>
    </citation>
    <scope>NUCLEOTIDE SEQUENCE [LARGE SCALE GENOMIC DNA]</scope>
    <source>
        <strain evidence="2 3">G25-54</strain>
    </source>
</reference>
<accession>A0A1B1Z8D3</accession>
<dbReference type="RefSeq" id="WP_066292802.1">
    <property type="nucleotide sequence ID" value="NZ_CP016761.1"/>
</dbReference>
<dbReference type="OrthoDB" id="569879at2"/>
<protein>
    <recommendedName>
        <fullName evidence="1">NERD domain-containing protein</fullName>
    </recommendedName>
</protein>
<dbReference type="KEGG" id="far:ABE41_016780"/>
<dbReference type="STRING" id="255247.ABE41_016780"/>
<keyword evidence="3" id="KW-1185">Reference proteome</keyword>